<dbReference type="SUPFAM" id="SSF51556">
    <property type="entry name" value="Metallo-dependent hydrolases"/>
    <property type="match status" value="1"/>
</dbReference>
<protein>
    <submittedName>
        <fullName evidence="7">Adenosine deaminase</fullName>
    </submittedName>
</protein>
<dbReference type="KEGG" id="aab:A4R43_41340"/>
<dbReference type="RefSeq" id="WP_113697163.1">
    <property type="nucleotide sequence ID" value="NZ_CP015163.1"/>
</dbReference>
<evidence type="ECO:0000313" key="7">
    <source>
        <dbReference type="EMBL" id="AXB48094.1"/>
    </source>
</evidence>
<sequence length="356" mass="37708">MPANASGADLRAFVQALPKAELHVHLVGSAGLDTVLALARRHPEAGVPAERAELAEFFRFRDFDHFLRVFWAVQSMVKGREDVRTLVTGLAADLARQNARYAEVTVTPYNHLLDGMPGDELLAGLTEGRAIAAAEHGVELAWCFDIPGEKGVKAGRETLVFALRERPEGLVGFGLGGPEIGVGRAQFAPFFTAAREAGLHSVPHAGETTGPATIWSAVHDLGAERIGHGTSAATDPALLAYLAEHRIPLEVCPTSNVRTGQVPGIEAHPVRRLLDHGVVVTLNTDDPPMFGATLTGEYLAVAETLGLRPAEIARLAANSVEHSFLGDEAKAALLAEIAAVPAPGERNLVAGQRELA</sequence>
<keyword evidence="5" id="KW-0862">Zinc</keyword>
<organism evidence="7 8">
    <name type="scientific">Amycolatopsis albispora</name>
    <dbReference type="NCBI Taxonomy" id="1804986"/>
    <lineage>
        <taxon>Bacteria</taxon>
        <taxon>Bacillati</taxon>
        <taxon>Actinomycetota</taxon>
        <taxon>Actinomycetes</taxon>
        <taxon>Pseudonocardiales</taxon>
        <taxon>Pseudonocardiaceae</taxon>
        <taxon>Amycolatopsis</taxon>
    </lineage>
</organism>
<accession>A0A344LJ70</accession>
<dbReference type="Pfam" id="PF00962">
    <property type="entry name" value="A_deaminase"/>
    <property type="match status" value="1"/>
</dbReference>
<dbReference type="InterPro" id="IPR006330">
    <property type="entry name" value="Ado/ade_deaminase"/>
</dbReference>
<evidence type="ECO:0000256" key="2">
    <source>
        <dbReference type="ARBA" id="ARBA00006676"/>
    </source>
</evidence>
<keyword evidence="8" id="KW-1185">Reference proteome</keyword>
<evidence type="ECO:0000256" key="4">
    <source>
        <dbReference type="ARBA" id="ARBA00022801"/>
    </source>
</evidence>
<evidence type="ECO:0000256" key="1">
    <source>
        <dbReference type="ARBA" id="ARBA00001947"/>
    </source>
</evidence>
<dbReference type="EMBL" id="CP015163">
    <property type="protein sequence ID" value="AXB48094.1"/>
    <property type="molecule type" value="Genomic_DNA"/>
</dbReference>
<dbReference type="PANTHER" id="PTHR43114">
    <property type="entry name" value="ADENINE DEAMINASE"/>
    <property type="match status" value="1"/>
</dbReference>
<reference evidence="7 8" key="1">
    <citation type="submission" date="2016-04" db="EMBL/GenBank/DDBJ databases">
        <title>Complete genome sequence and analysis of deep-sea sediment isolate, Amycolatopsis sp. WP1.</title>
        <authorList>
            <person name="Wang H."/>
            <person name="Chen S."/>
            <person name="Wu Q."/>
        </authorList>
    </citation>
    <scope>NUCLEOTIDE SEQUENCE [LARGE SCALE GENOMIC DNA]</scope>
    <source>
        <strain evidence="7 8">WP1</strain>
    </source>
</reference>
<dbReference type="InterPro" id="IPR001365">
    <property type="entry name" value="A_deaminase_dom"/>
</dbReference>
<proteinExistence type="inferred from homology"/>
<dbReference type="PANTHER" id="PTHR43114:SF6">
    <property type="entry name" value="ADENINE DEAMINASE"/>
    <property type="match status" value="1"/>
</dbReference>
<name>A0A344LJ70_9PSEU</name>
<evidence type="ECO:0000256" key="5">
    <source>
        <dbReference type="ARBA" id="ARBA00022833"/>
    </source>
</evidence>
<keyword evidence="4" id="KW-0378">Hydrolase</keyword>
<dbReference type="NCBIfam" id="TIGR01430">
    <property type="entry name" value="aden_deam"/>
    <property type="match status" value="1"/>
</dbReference>
<feature type="domain" description="Adenosine deaminase" evidence="6">
    <location>
        <begin position="18"/>
        <end position="339"/>
    </location>
</feature>
<dbReference type="AlphaFoldDB" id="A0A344LJ70"/>
<dbReference type="InterPro" id="IPR032466">
    <property type="entry name" value="Metal_Hydrolase"/>
</dbReference>
<dbReference type="GO" id="GO:0016814">
    <property type="term" value="F:hydrolase activity, acting on carbon-nitrogen (but not peptide) bonds, in cyclic amidines"/>
    <property type="evidence" value="ECO:0007669"/>
    <property type="project" value="UniProtKB-ARBA"/>
</dbReference>
<dbReference type="GO" id="GO:0046872">
    <property type="term" value="F:metal ion binding"/>
    <property type="evidence" value="ECO:0007669"/>
    <property type="project" value="UniProtKB-KW"/>
</dbReference>
<dbReference type="Proteomes" id="UP000250434">
    <property type="component" value="Chromosome"/>
</dbReference>
<dbReference type="Gene3D" id="3.20.20.140">
    <property type="entry name" value="Metal-dependent hydrolases"/>
    <property type="match status" value="1"/>
</dbReference>
<comment type="cofactor">
    <cofactor evidence="1">
        <name>Zn(2+)</name>
        <dbReference type="ChEBI" id="CHEBI:29105"/>
    </cofactor>
</comment>
<keyword evidence="3" id="KW-0479">Metal-binding</keyword>
<dbReference type="GO" id="GO:0019239">
    <property type="term" value="F:deaminase activity"/>
    <property type="evidence" value="ECO:0007669"/>
    <property type="project" value="InterPro"/>
</dbReference>
<comment type="similarity">
    <text evidence="2">Belongs to the metallo-dependent hydrolases superfamily. Adenosine and AMP deaminases family.</text>
</comment>
<evidence type="ECO:0000313" key="8">
    <source>
        <dbReference type="Proteomes" id="UP000250434"/>
    </source>
</evidence>
<gene>
    <name evidence="7" type="ORF">A4R43_41340</name>
</gene>
<dbReference type="OrthoDB" id="105475at2"/>
<evidence type="ECO:0000259" key="6">
    <source>
        <dbReference type="Pfam" id="PF00962"/>
    </source>
</evidence>
<evidence type="ECO:0000256" key="3">
    <source>
        <dbReference type="ARBA" id="ARBA00022723"/>
    </source>
</evidence>